<feature type="domain" description="Wings apart-like protein C-terminal" evidence="2">
    <location>
        <begin position="18"/>
        <end position="74"/>
    </location>
</feature>
<reference evidence="3 4" key="1">
    <citation type="submission" date="2024-01" db="EMBL/GenBank/DDBJ databases">
        <title>A telomere-to-telomere, gap-free genome of sweet tea (Lithocarpus litseifolius).</title>
        <authorList>
            <person name="Zhou J."/>
        </authorList>
    </citation>
    <scope>NUCLEOTIDE SEQUENCE [LARGE SCALE GENOMIC DNA]</scope>
    <source>
        <strain evidence="3">Zhou-2022a</strain>
        <tissue evidence="3">Leaf</tissue>
    </source>
</reference>
<evidence type="ECO:0000313" key="4">
    <source>
        <dbReference type="Proteomes" id="UP001459277"/>
    </source>
</evidence>
<dbReference type="InterPro" id="IPR022771">
    <property type="entry name" value="WAPL_C"/>
</dbReference>
<proteinExistence type="inferred from homology"/>
<dbReference type="Pfam" id="PF07814">
    <property type="entry name" value="WAPL"/>
    <property type="match status" value="1"/>
</dbReference>
<dbReference type="PANTHER" id="PTHR22100">
    <property type="entry name" value="WINGS APART-LIKE PROTEIN HOMOLOG"/>
    <property type="match status" value="1"/>
</dbReference>
<dbReference type="AlphaFoldDB" id="A0AAW2BJD2"/>
<keyword evidence="4" id="KW-1185">Reference proteome</keyword>
<evidence type="ECO:0000256" key="1">
    <source>
        <dbReference type="ARBA" id="ARBA00006854"/>
    </source>
</evidence>
<comment type="caution">
    <text evidence="3">The sequence shown here is derived from an EMBL/GenBank/DDBJ whole genome shotgun (WGS) entry which is preliminary data.</text>
</comment>
<dbReference type="Proteomes" id="UP001459277">
    <property type="component" value="Unassembled WGS sequence"/>
</dbReference>
<sequence length="77" mass="8948">MGRKTDKFLQTRSAHIRLMEAEEFGEMMEHVDEVNFALDGLRKPQPVRIRRASLLSICATVQQRRLLRTQGFETFVG</sequence>
<evidence type="ECO:0000313" key="3">
    <source>
        <dbReference type="EMBL" id="KAK9984985.1"/>
    </source>
</evidence>
<comment type="similarity">
    <text evidence="1">Belongs to the WAPL family.</text>
</comment>
<name>A0AAW2BJD2_9ROSI</name>
<evidence type="ECO:0000259" key="2">
    <source>
        <dbReference type="Pfam" id="PF07814"/>
    </source>
</evidence>
<dbReference type="PANTHER" id="PTHR22100:SF13">
    <property type="entry name" value="WINGS APART-LIKE PROTEIN HOMOLOG"/>
    <property type="match status" value="1"/>
</dbReference>
<accession>A0AAW2BJD2</accession>
<dbReference type="InterPro" id="IPR011989">
    <property type="entry name" value="ARM-like"/>
</dbReference>
<dbReference type="Gene3D" id="1.25.10.10">
    <property type="entry name" value="Leucine-rich Repeat Variant"/>
    <property type="match status" value="1"/>
</dbReference>
<protein>
    <recommendedName>
        <fullName evidence="2">Wings apart-like protein C-terminal domain-containing protein</fullName>
    </recommendedName>
</protein>
<gene>
    <name evidence="3" type="ORF">SO802_034510</name>
</gene>
<dbReference type="EMBL" id="JAZDWU010000012">
    <property type="protein sequence ID" value="KAK9984985.1"/>
    <property type="molecule type" value="Genomic_DNA"/>
</dbReference>
<dbReference type="InterPro" id="IPR039874">
    <property type="entry name" value="WAPL"/>
</dbReference>
<organism evidence="3 4">
    <name type="scientific">Lithocarpus litseifolius</name>
    <dbReference type="NCBI Taxonomy" id="425828"/>
    <lineage>
        <taxon>Eukaryota</taxon>
        <taxon>Viridiplantae</taxon>
        <taxon>Streptophyta</taxon>
        <taxon>Embryophyta</taxon>
        <taxon>Tracheophyta</taxon>
        <taxon>Spermatophyta</taxon>
        <taxon>Magnoliopsida</taxon>
        <taxon>eudicotyledons</taxon>
        <taxon>Gunneridae</taxon>
        <taxon>Pentapetalae</taxon>
        <taxon>rosids</taxon>
        <taxon>fabids</taxon>
        <taxon>Fagales</taxon>
        <taxon>Fagaceae</taxon>
        <taxon>Lithocarpus</taxon>
    </lineage>
</organism>